<feature type="domain" description="GH18" evidence="13">
    <location>
        <begin position="24"/>
        <end position="300"/>
    </location>
</feature>
<evidence type="ECO:0000256" key="2">
    <source>
        <dbReference type="ARBA" id="ARBA00012729"/>
    </source>
</evidence>
<dbReference type="Proteomes" id="UP001408789">
    <property type="component" value="Unassembled WGS sequence"/>
</dbReference>
<evidence type="ECO:0000256" key="3">
    <source>
        <dbReference type="ARBA" id="ARBA00022801"/>
    </source>
</evidence>
<dbReference type="Pfam" id="PF00704">
    <property type="entry name" value="Glyco_hydro_18"/>
    <property type="match status" value="1"/>
</dbReference>
<dbReference type="GO" id="GO:0005576">
    <property type="term" value="C:extracellular region"/>
    <property type="evidence" value="ECO:0007669"/>
    <property type="project" value="TreeGrafter"/>
</dbReference>
<dbReference type="Gene3D" id="3.20.20.80">
    <property type="entry name" value="Glycosidases"/>
    <property type="match status" value="1"/>
</dbReference>
<evidence type="ECO:0000256" key="8">
    <source>
        <dbReference type="ARBA" id="ARBA00023326"/>
    </source>
</evidence>
<dbReference type="InterPro" id="IPR001579">
    <property type="entry name" value="Glyco_hydro_18_chit_AS"/>
</dbReference>
<dbReference type="GO" id="GO:0006032">
    <property type="term" value="P:chitin catabolic process"/>
    <property type="evidence" value="ECO:0007669"/>
    <property type="project" value="UniProtKB-KW"/>
</dbReference>
<feature type="signal peptide" evidence="12">
    <location>
        <begin position="1"/>
        <end position="23"/>
    </location>
</feature>
<dbReference type="AlphaFoldDB" id="A0AAP0D8D5"/>
<evidence type="ECO:0000256" key="7">
    <source>
        <dbReference type="ARBA" id="ARBA00023295"/>
    </source>
</evidence>
<dbReference type="GO" id="GO:0008843">
    <property type="term" value="F:endochitinase activity"/>
    <property type="evidence" value="ECO:0007669"/>
    <property type="project" value="UniProtKB-EC"/>
</dbReference>
<keyword evidence="3 10" id="KW-0378">Hydrolase</keyword>
<evidence type="ECO:0000259" key="13">
    <source>
        <dbReference type="PROSITE" id="PS51910"/>
    </source>
</evidence>
<dbReference type="PROSITE" id="PS01095">
    <property type="entry name" value="GH18_1"/>
    <property type="match status" value="1"/>
</dbReference>
<evidence type="ECO:0000256" key="9">
    <source>
        <dbReference type="ARBA" id="ARBA00059418"/>
    </source>
</evidence>
<dbReference type="PANTHER" id="PTHR45708">
    <property type="entry name" value="ENDOCHITINASE"/>
    <property type="match status" value="1"/>
</dbReference>
<evidence type="ECO:0000256" key="10">
    <source>
        <dbReference type="RuleBase" id="RU000489"/>
    </source>
</evidence>
<evidence type="ECO:0000256" key="11">
    <source>
        <dbReference type="RuleBase" id="RU004453"/>
    </source>
</evidence>
<dbReference type="SUPFAM" id="SSF51445">
    <property type="entry name" value="(Trans)glycosidases"/>
    <property type="match status" value="1"/>
</dbReference>
<protein>
    <recommendedName>
        <fullName evidence="2">chitinase</fullName>
        <ecNumber evidence="2">3.2.1.14</ecNumber>
    </recommendedName>
</protein>
<keyword evidence="8" id="KW-0624">Polysaccharide degradation</keyword>
<proteinExistence type="inferred from homology"/>
<sequence length="300" mass="33250">MAIKLYLLVFTLALLVLAPICKAGQLVVYWGQDARENRLYDTCDSKKYDIVNIAFLFQFGNGQPPLMNLAGHCDPSSPKGCQHVSTGIHHCQSLGTKVMLSIGGDSDTYSLSSADDAREVADYIWNNFLGGQSDSRPLGDAVLDGVDFDIEKGEPHYAALARRLHEHGQQAGGKRVYLTAAPQCPFPDVKLNRALSTNLFDYIWVQFYNNPQCEFNANNMESFMSSWRTWTSTFSSSTIFIGVPASSDAECASNGYIPRQQMLSKVLPFAQMSQNYGGVMLWNRYFDGLKGYGDAIKSNL</sequence>
<dbReference type="InterPro" id="IPR050542">
    <property type="entry name" value="Glycosyl_Hydrlase18_Chitinase"/>
</dbReference>
<dbReference type="CDD" id="cd02877">
    <property type="entry name" value="GH18_hevamine_XipI_class_III"/>
    <property type="match status" value="1"/>
</dbReference>
<keyword evidence="15" id="KW-1185">Reference proteome</keyword>
<evidence type="ECO:0000256" key="12">
    <source>
        <dbReference type="SAM" id="SignalP"/>
    </source>
</evidence>
<evidence type="ECO:0000256" key="4">
    <source>
        <dbReference type="ARBA" id="ARBA00023024"/>
    </source>
</evidence>
<keyword evidence="6" id="KW-0119">Carbohydrate metabolism</keyword>
<keyword evidence="4" id="KW-0146">Chitin degradation</keyword>
<comment type="caution">
    <text evidence="14">The sequence shown here is derived from an EMBL/GenBank/DDBJ whole genome shotgun (WGS) entry which is preliminary data.</text>
</comment>
<dbReference type="EMBL" id="JBCNJP010000014">
    <property type="protein sequence ID" value="KAK9068328.1"/>
    <property type="molecule type" value="Genomic_DNA"/>
</dbReference>
<dbReference type="GO" id="GO:0000272">
    <property type="term" value="P:polysaccharide catabolic process"/>
    <property type="evidence" value="ECO:0007669"/>
    <property type="project" value="UniProtKB-KW"/>
</dbReference>
<keyword evidence="12" id="KW-0732">Signal</keyword>
<dbReference type="EC" id="3.2.1.14" evidence="2"/>
<dbReference type="InterPro" id="IPR017853">
    <property type="entry name" value="GH"/>
</dbReference>
<comment type="function">
    <text evidence="9">This protein functions as a defense against chitin containing fungal pathogens.</text>
</comment>
<evidence type="ECO:0000313" key="14">
    <source>
        <dbReference type="EMBL" id="KAK9068328.1"/>
    </source>
</evidence>
<name>A0AAP0D8D5_9ASTR</name>
<accession>A0AAP0D8D5</accession>
<keyword evidence="5" id="KW-1015">Disulfide bond</keyword>
<evidence type="ECO:0000256" key="5">
    <source>
        <dbReference type="ARBA" id="ARBA00023157"/>
    </source>
</evidence>
<organism evidence="14 15">
    <name type="scientific">Deinandra increscens subsp. villosa</name>
    <dbReference type="NCBI Taxonomy" id="3103831"/>
    <lineage>
        <taxon>Eukaryota</taxon>
        <taxon>Viridiplantae</taxon>
        <taxon>Streptophyta</taxon>
        <taxon>Embryophyta</taxon>
        <taxon>Tracheophyta</taxon>
        <taxon>Spermatophyta</taxon>
        <taxon>Magnoliopsida</taxon>
        <taxon>eudicotyledons</taxon>
        <taxon>Gunneridae</taxon>
        <taxon>Pentapetalae</taxon>
        <taxon>asterids</taxon>
        <taxon>campanulids</taxon>
        <taxon>Asterales</taxon>
        <taxon>Asteraceae</taxon>
        <taxon>Asteroideae</taxon>
        <taxon>Heliantheae alliance</taxon>
        <taxon>Madieae</taxon>
        <taxon>Madiinae</taxon>
        <taxon>Deinandra</taxon>
    </lineage>
</organism>
<evidence type="ECO:0000313" key="15">
    <source>
        <dbReference type="Proteomes" id="UP001408789"/>
    </source>
</evidence>
<dbReference type="PANTHER" id="PTHR45708:SF40">
    <property type="entry name" value="BASIC ENDOCHITINASE"/>
    <property type="match status" value="1"/>
</dbReference>
<dbReference type="InterPro" id="IPR045321">
    <property type="entry name" value="Cts1-like"/>
</dbReference>
<feature type="chain" id="PRO_5042879412" description="chitinase" evidence="12">
    <location>
        <begin position="24"/>
        <end position="300"/>
    </location>
</feature>
<keyword evidence="7 10" id="KW-0326">Glycosidase</keyword>
<dbReference type="InterPro" id="IPR001223">
    <property type="entry name" value="Glyco_hydro18_cat"/>
</dbReference>
<evidence type="ECO:0000256" key="1">
    <source>
        <dbReference type="ARBA" id="ARBA00000822"/>
    </source>
</evidence>
<comment type="catalytic activity">
    <reaction evidence="1">
        <text>Random endo-hydrolysis of N-acetyl-beta-D-glucosaminide (1-&gt;4)-beta-linkages in chitin and chitodextrins.</text>
        <dbReference type="EC" id="3.2.1.14"/>
    </reaction>
</comment>
<gene>
    <name evidence="14" type="ORF">SSX86_012439</name>
</gene>
<dbReference type="FunFam" id="3.20.20.80:FF:000015">
    <property type="entry name" value="Acidic endochitinase SE2"/>
    <property type="match status" value="1"/>
</dbReference>
<comment type="similarity">
    <text evidence="11">Belongs to the glycosyl hydrolase 18 family.</text>
</comment>
<dbReference type="PROSITE" id="PS51910">
    <property type="entry name" value="GH18_2"/>
    <property type="match status" value="1"/>
</dbReference>
<evidence type="ECO:0000256" key="6">
    <source>
        <dbReference type="ARBA" id="ARBA00023277"/>
    </source>
</evidence>
<reference evidence="14 15" key="1">
    <citation type="submission" date="2024-04" db="EMBL/GenBank/DDBJ databases">
        <title>The reference genome of an endangered Asteraceae, Deinandra increscens subsp. villosa, native to the Central Coast of California.</title>
        <authorList>
            <person name="Guilliams M."/>
            <person name="Hasenstab-Lehman K."/>
            <person name="Meyer R."/>
            <person name="Mcevoy S."/>
        </authorList>
    </citation>
    <scope>NUCLEOTIDE SEQUENCE [LARGE SCALE GENOMIC DNA]</scope>
    <source>
        <tissue evidence="14">Leaf</tissue>
    </source>
</reference>